<protein>
    <recommendedName>
        <fullName evidence="8">Solute carrier family 40 protein</fullName>
    </recommendedName>
</protein>
<dbReference type="PANTHER" id="PTHR24178">
    <property type="entry name" value="MOLTING PROTEIN MLT-4"/>
    <property type="match status" value="1"/>
</dbReference>
<dbReference type="Gene3D" id="1.25.40.20">
    <property type="entry name" value="Ankyrin repeat-containing domain"/>
    <property type="match status" value="1"/>
</dbReference>
<evidence type="ECO:0000256" key="1">
    <source>
        <dbReference type="ARBA" id="ARBA00022737"/>
    </source>
</evidence>
<feature type="non-terminal residue" evidence="6">
    <location>
        <position position="1"/>
    </location>
</feature>
<gene>
    <name evidence="6" type="ORF">PGLA1383_LOCUS8517</name>
</gene>
<dbReference type="InterPro" id="IPR011701">
    <property type="entry name" value="MFS"/>
</dbReference>
<evidence type="ECO:0000256" key="2">
    <source>
        <dbReference type="ARBA" id="ARBA00023043"/>
    </source>
</evidence>
<dbReference type="SUPFAM" id="SSF103473">
    <property type="entry name" value="MFS general substrate transporter"/>
    <property type="match status" value="1"/>
</dbReference>
<keyword evidence="4" id="KW-1133">Transmembrane helix</keyword>
<dbReference type="Gene3D" id="1.20.1250.20">
    <property type="entry name" value="MFS general substrate transporter like domains"/>
    <property type="match status" value="1"/>
</dbReference>
<dbReference type="PROSITE" id="PS50297">
    <property type="entry name" value="ANK_REP_REGION"/>
    <property type="match status" value="2"/>
</dbReference>
<feature type="transmembrane region" description="Helical" evidence="4">
    <location>
        <begin position="95"/>
        <end position="116"/>
    </location>
</feature>
<evidence type="ECO:0008006" key="8">
    <source>
        <dbReference type="Google" id="ProtNLM"/>
    </source>
</evidence>
<dbReference type="EMBL" id="CAJNNV010003883">
    <property type="protein sequence ID" value="CAE8589786.1"/>
    <property type="molecule type" value="Genomic_DNA"/>
</dbReference>
<dbReference type="CDD" id="cd06174">
    <property type="entry name" value="MFS"/>
    <property type="match status" value="1"/>
</dbReference>
<keyword evidence="2 3" id="KW-0040">ANK repeat</keyword>
<dbReference type="SMART" id="SM00248">
    <property type="entry name" value="ANK"/>
    <property type="match status" value="3"/>
</dbReference>
<sequence length="804" mass="84388">MASSPRQMPRDLQIIATLSLVLSLQLAMQGPFVQSLVGMELSSAANFALVCGVSGPVGSFALTRVSQVLSRRTTMQMTLACYVLISAISPSNSDVWVFVANVVCLGGLGSVSLPLIEDYMAHAGASEEEAAAWTGKLQLVMAAAGILGPVLGPWVFPGLWHVQVFNFVGAALVSPLALLLQSPAVSQPKEKAAGLLSSLRSAECRTGAALGHLSGCFAQAFVQQLCSTIFGPSFTERFQPGASMWGQMQCVSALGSVSGYVAAGSLAPLTSKLRPKHLIAVGLLLACCWRMVQLQTLSFPLLLLAAYASSLLEAFIVPVKSTVPGQLVPQDKLQQFQGLLGTAELLSGVAGPAAASWARLSPLSPGFLLACGSIPVFALLGLPESAPESKQAKQESFCSEYHFRSILSSGVRGFEAESAATNVLDNASCSDCNLFLGSDEGSATGSASTLPGRSLCVSKRVDEAARHIELLGLHVASTIRAARGAEGHMECRYCGDDGGQFDACPVGATAPAKRYGYGATAEAGRTDVHGVSQKLCQIFTPWICQVIHPVASWGNKTHGKKAAAPQASQLRLFSKLPAERLWPKSVAGYASILGGFSFVAAGLTLVVVLNRSRSSWPYFARSAGSANALSTAEDSEVSDEAAELLIRALPSPKLLFRTLNSAQTALRFASCDRQGLSALMHSARKGHAPVAKALLEAGAPSDGPADIFGNMPLHGAIGFGHVHVARLLLDAGCDPDLRTGDVRAPESYGAVTLREAPLHLACRVKPPHLELRSQALVLLLLRFGASPCAQDDRGDTPVHHLVRK</sequence>
<feature type="repeat" description="ANK" evidence="3">
    <location>
        <begin position="708"/>
        <end position="740"/>
    </location>
</feature>
<dbReference type="PANTHER" id="PTHR24178:SF41">
    <property type="entry name" value="ANKYRIN-2 ISOFORM X1"/>
    <property type="match status" value="1"/>
</dbReference>
<keyword evidence="4" id="KW-0472">Membrane</keyword>
<dbReference type="Proteomes" id="UP000654075">
    <property type="component" value="Unassembled WGS sequence"/>
</dbReference>
<name>A0A813DPF3_POLGL</name>
<feature type="transmembrane region" description="Helical" evidence="4">
    <location>
        <begin position="162"/>
        <end position="180"/>
    </location>
</feature>
<dbReference type="AlphaFoldDB" id="A0A813DPF3"/>
<organism evidence="6 7">
    <name type="scientific">Polarella glacialis</name>
    <name type="common">Dinoflagellate</name>
    <dbReference type="NCBI Taxonomy" id="89957"/>
    <lineage>
        <taxon>Eukaryota</taxon>
        <taxon>Sar</taxon>
        <taxon>Alveolata</taxon>
        <taxon>Dinophyceae</taxon>
        <taxon>Suessiales</taxon>
        <taxon>Suessiaceae</taxon>
        <taxon>Polarella</taxon>
    </lineage>
</organism>
<feature type="chain" id="PRO_5032570741" description="Solute carrier family 40 protein" evidence="5">
    <location>
        <begin position="24"/>
        <end position="804"/>
    </location>
</feature>
<feature type="repeat" description="ANK" evidence="3">
    <location>
        <begin position="674"/>
        <end position="706"/>
    </location>
</feature>
<proteinExistence type="predicted"/>
<keyword evidence="4" id="KW-0812">Transmembrane</keyword>
<dbReference type="SUPFAM" id="SSF48403">
    <property type="entry name" value="Ankyrin repeat"/>
    <property type="match status" value="1"/>
</dbReference>
<dbReference type="Pfam" id="PF12796">
    <property type="entry name" value="Ank_2"/>
    <property type="match status" value="1"/>
</dbReference>
<keyword evidence="5" id="KW-0732">Signal</keyword>
<evidence type="ECO:0000256" key="4">
    <source>
        <dbReference type="SAM" id="Phobius"/>
    </source>
</evidence>
<evidence type="ECO:0000313" key="6">
    <source>
        <dbReference type="EMBL" id="CAE8589786.1"/>
    </source>
</evidence>
<evidence type="ECO:0000256" key="3">
    <source>
        <dbReference type="PROSITE-ProRule" id="PRU00023"/>
    </source>
</evidence>
<dbReference type="PROSITE" id="PS50088">
    <property type="entry name" value="ANK_REPEAT"/>
    <property type="match status" value="2"/>
</dbReference>
<feature type="transmembrane region" description="Helical" evidence="4">
    <location>
        <begin position="137"/>
        <end position="156"/>
    </location>
</feature>
<accession>A0A813DPF3</accession>
<dbReference type="InterPro" id="IPR036259">
    <property type="entry name" value="MFS_trans_sf"/>
</dbReference>
<dbReference type="Pfam" id="PF07690">
    <property type="entry name" value="MFS_1"/>
    <property type="match status" value="1"/>
</dbReference>
<evidence type="ECO:0000313" key="7">
    <source>
        <dbReference type="Proteomes" id="UP000654075"/>
    </source>
</evidence>
<comment type="caution">
    <text evidence="6">The sequence shown here is derived from an EMBL/GenBank/DDBJ whole genome shotgun (WGS) entry which is preliminary data.</text>
</comment>
<feature type="signal peptide" evidence="5">
    <location>
        <begin position="1"/>
        <end position="23"/>
    </location>
</feature>
<feature type="transmembrane region" description="Helical" evidence="4">
    <location>
        <begin position="586"/>
        <end position="609"/>
    </location>
</feature>
<dbReference type="InterPro" id="IPR036770">
    <property type="entry name" value="Ankyrin_rpt-contain_sf"/>
</dbReference>
<keyword evidence="7" id="KW-1185">Reference proteome</keyword>
<dbReference type="GO" id="GO:0022857">
    <property type="term" value="F:transmembrane transporter activity"/>
    <property type="evidence" value="ECO:0007669"/>
    <property type="project" value="InterPro"/>
</dbReference>
<reference evidence="6" key="1">
    <citation type="submission" date="2021-02" db="EMBL/GenBank/DDBJ databases">
        <authorList>
            <person name="Dougan E. K."/>
            <person name="Rhodes N."/>
            <person name="Thang M."/>
            <person name="Chan C."/>
        </authorList>
    </citation>
    <scope>NUCLEOTIDE SEQUENCE</scope>
</reference>
<dbReference type="InterPro" id="IPR002110">
    <property type="entry name" value="Ankyrin_rpt"/>
</dbReference>
<feature type="transmembrane region" description="Helical" evidence="4">
    <location>
        <begin position="45"/>
        <end position="62"/>
    </location>
</feature>
<evidence type="ECO:0000256" key="5">
    <source>
        <dbReference type="SAM" id="SignalP"/>
    </source>
</evidence>
<keyword evidence="1" id="KW-0677">Repeat</keyword>